<organism evidence="1 2">
    <name type="scientific">Trichobilharzia regenti</name>
    <name type="common">Nasal bird schistosome</name>
    <dbReference type="NCBI Taxonomy" id="157069"/>
    <lineage>
        <taxon>Eukaryota</taxon>
        <taxon>Metazoa</taxon>
        <taxon>Spiralia</taxon>
        <taxon>Lophotrochozoa</taxon>
        <taxon>Platyhelminthes</taxon>
        <taxon>Trematoda</taxon>
        <taxon>Digenea</taxon>
        <taxon>Strigeidida</taxon>
        <taxon>Schistosomatoidea</taxon>
        <taxon>Schistosomatidae</taxon>
        <taxon>Trichobilharzia</taxon>
    </lineage>
</organism>
<evidence type="ECO:0000313" key="2">
    <source>
        <dbReference type="WBParaSite" id="TREG1_14670.1"/>
    </source>
</evidence>
<protein>
    <submittedName>
        <fullName evidence="2">Uncharacterized protein</fullName>
    </submittedName>
</protein>
<reference evidence="1" key="1">
    <citation type="submission" date="2022-06" db="EMBL/GenBank/DDBJ databases">
        <authorList>
            <person name="Berger JAMES D."/>
            <person name="Berger JAMES D."/>
        </authorList>
    </citation>
    <scope>NUCLEOTIDE SEQUENCE [LARGE SCALE GENOMIC DNA]</scope>
</reference>
<dbReference type="Proteomes" id="UP000050795">
    <property type="component" value="Unassembled WGS sequence"/>
</dbReference>
<proteinExistence type="predicted"/>
<dbReference type="WBParaSite" id="TREG1_14670.1">
    <property type="protein sequence ID" value="TREG1_14670.1"/>
    <property type="gene ID" value="TREG1_14670"/>
</dbReference>
<accession>A0AA85JCH2</accession>
<dbReference type="AlphaFoldDB" id="A0AA85JCH2"/>
<evidence type="ECO:0000313" key="1">
    <source>
        <dbReference type="Proteomes" id="UP000050795"/>
    </source>
</evidence>
<reference evidence="2" key="2">
    <citation type="submission" date="2023-11" db="UniProtKB">
        <authorList>
            <consortium name="WormBaseParasite"/>
        </authorList>
    </citation>
    <scope>IDENTIFICATION</scope>
</reference>
<sequence>MAPRTFRWSKRDCLSPDTESINLVTLVFENSELFEAEAAELSVEESDDSSSLLIRNDGIFGEIGPEEYGTIPRSFHLGLSTHSLATTSIITPTHHAQTIEYNMISTSSSDSFEDIGELNLNTDKQHNTDRLLDFLSTLPVHILSAICQSNPSCSPSKWPWHLLAYTDSPAFVRAVTSDLSRFWNFINGNFNKRSDLIDVTSCDLACDLTTCQFLCCQAEVELIRCTAIPIPNDQIKYSIPSTSVQIDGGDKRKRHSSGLKVVPIFCHHNQLTIHDEHNIVILPLSGLHPNLLQDNQLCHSTFTAVYLLLINDNAQSGTDPSEDFMTFGMNTSHISNSGMTCNYNPVGDGTPDTNGHAADASVILALLVQILPSNQFSCPITIKHKFSQFSTPSLSSLSNGQQFTVLLAVVDLIVNKTDHGDFQLSAILHQRFHYLPDLKFELVLCDKT</sequence>
<name>A0AA85JCH2_TRIRE</name>
<keyword evidence="1" id="KW-1185">Reference proteome</keyword>